<keyword evidence="5 7" id="KW-1133">Transmembrane helix</keyword>
<dbReference type="SUPFAM" id="SSF118215">
    <property type="entry name" value="Proton glutamate symport protein"/>
    <property type="match status" value="1"/>
</dbReference>
<reference evidence="8" key="1">
    <citation type="journal article" date="2021" name="PeerJ">
        <title>Extensive microbial diversity within the chicken gut microbiome revealed by metagenomics and culture.</title>
        <authorList>
            <person name="Gilroy R."/>
            <person name="Ravi A."/>
            <person name="Getino M."/>
            <person name="Pursley I."/>
            <person name="Horton D.L."/>
            <person name="Alikhan N.F."/>
            <person name="Baker D."/>
            <person name="Gharbi K."/>
            <person name="Hall N."/>
            <person name="Watson M."/>
            <person name="Adriaenssens E.M."/>
            <person name="Foster-Nyarko E."/>
            <person name="Jarju S."/>
            <person name="Secka A."/>
            <person name="Antonio M."/>
            <person name="Oren A."/>
            <person name="Chaudhuri R.R."/>
            <person name="La Ragione R."/>
            <person name="Hildebrand F."/>
            <person name="Pallen M.J."/>
        </authorList>
    </citation>
    <scope>NUCLEOTIDE SEQUENCE</scope>
    <source>
        <strain evidence="8">ChiSjej1B19-5720</strain>
    </source>
</reference>
<evidence type="ECO:0000256" key="3">
    <source>
        <dbReference type="ARBA" id="ARBA00022475"/>
    </source>
</evidence>
<sequence>MRVGKTIEVYSLKGKDIDRISEKIQEFLRKLDMESKNITRIRLSMEDILLDMRERFGEDVSCILIMGKQWGQPFIRMEVQGERFNPLEHEAQAEYGDWSRRLLINMGLKPLYLYKSGKNQILLKLHKKQINPVLKLVLAVVLAIALGILGRMMPADMRTFWGEGILTPVFDSFLGALSTVAGPMIFLSVAWGIYSIGDTATLGVIGKKMMLRFTGATFLLTAVSAVMSLPFFKVNMSVENMDGSQLGSVFQMLLDIIPENIIQPFAEGNSMQIIVIAAAVGIAMLILGEQTVGAAKLVEQADYIVQYIMEFISSIVPFFIFVSLLQMMLSDSLAQIAGAWKPIAVYVLLILVLLAGVLLYVSLKERINFILLVRKLFPTFLIALTTASSSAAFGTNMSCCEEKLGINSRIANFGLPLGIVMYMPGSAVNFLVVGMYMAESYQTEINLSWMLTAILLSGILAIATPPIPGGGLTCYTVMFLQLGIPEEALALTMTLDLIFDFMATAASQTFLQAELILQADKLELLNRNVLQESN</sequence>
<evidence type="ECO:0000256" key="4">
    <source>
        <dbReference type="ARBA" id="ARBA00022692"/>
    </source>
</evidence>
<comment type="subcellular location">
    <subcellularLocation>
        <location evidence="1">Cell membrane</location>
        <topology evidence="1">Multi-pass membrane protein</topology>
    </subcellularLocation>
</comment>
<feature type="transmembrane region" description="Helical" evidence="7">
    <location>
        <begin position="343"/>
        <end position="363"/>
    </location>
</feature>
<dbReference type="AlphaFoldDB" id="A0A9D2LQV3"/>
<gene>
    <name evidence="8" type="ORF">IAA06_01580</name>
</gene>
<evidence type="ECO:0000256" key="6">
    <source>
        <dbReference type="ARBA" id="ARBA00023136"/>
    </source>
</evidence>
<comment type="caution">
    <text evidence="8">The sequence shown here is derived from an EMBL/GenBank/DDBJ whole genome shotgun (WGS) entry which is preliminary data.</text>
</comment>
<evidence type="ECO:0000256" key="7">
    <source>
        <dbReference type="SAM" id="Phobius"/>
    </source>
</evidence>
<evidence type="ECO:0000313" key="9">
    <source>
        <dbReference type="Proteomes" id="UP000823842"/>
    </source>
</evidence>
<keyword evidence="2" id="KW-0813">Transport</keyword>
<feature type="transmembrane region" description="Helical" evidence="7">
    <location>
        <begin position="307"/>
        <end position="328"/>
    </location>
</feature>
<feature type="transmembrane region" description="Helical" evidence="7">
    <location>
        <begin position="449"/>
        <end position="468"/>
    </location>
</feature>
<keyword evidence="6 7" id="KW-0472">Membrane</keyword>
<dbReference type="Pfam" id="PF00375">
    <property type="entry name" value="SDF"/>
    <property type="match status" value="1"/>
</dbReference>
<evidence type="ECO:0000256" key="5">
    <source>
        <dbReference type="ARBA" id="ARBA00022989"/>
    </source>
</evidence>
<dbReference type="PRINTS" id="PR00173">
    <property type="entry name" value="EDTRNSPORT"/>
</dbReference>
<feature type="transmembrane region" description="Helical" evidence="7">
    <location>
        <begin position="173"/>
        <end position="197"/>
    </location>
</feature>
<proteinExistence type="predicted"/>
<reference evidence="8" key="2">
    <citation type="submission" date="2021-04" db="EMBL/GenBank/DDBJ databases">
        <authorList>
            <person name="Gilroy R."/>
        </authorList>
    </citation>
    <scope>NUCLEOTIDE SEQUENCE</scope>
    <source>
        <strain evidence="8">ChiSjej1B19-5720</strain>
    </source>
</reference>
<evidence type="ECO:0000256" key="1">
    <source>
        <dbReference type="ARBA" id="ARBA00004651"/>
    </source>
</evidence>
<feature type="transmembrane region" description="Helical" evidence="7">
    <location>
        <begin position="375"/>
        <end position="393"/>
    </location>
</feature>
<feature type="transmembrane region" description="Helical" evidence="7">
    <location>
        <begin position="133"/>
        <end position="153"/>
    </location>
</feature>
<protein>
    <submittedName>
        <fullName evidence="8">Dicarboxylate/amino acid:cation symporter</fullName>
    </submittedName>
</protein>
<evidence type="ECO:0000256" key="2">
    <source>
        <dbReference type="ARBA" id="ARBA00022448"/>
    </source>
</evidence>
<dbReference type="PANTHER" id="PTHR42865">
    <property type="entry name" value="PROTON/GLUTAMATE-ASPARTATE SYMPORTER"/>
    <property type="match status" value="1"/>
</dbReference>
<keyword evidence="4 7" id="KW-0812">Transmembrane</keyword>
<organism evidence="8 9">
    <name type="scientific">Candidatus Blautia faecavium</name>
    <dbReference type="NCBI Taxonomy" id="2838487"/>
    <lineage>
        <taxon>Bacteria</taxon>
        <taxon>Bacillati</taxon>
        <taxon>Bacillota</taxon>
        <taxon>Clostridia</taxon>
        <taxon>Lachnospirales</taxon>
        <taxon>Lachnospiraceae</taxon>
        <taxon>Blautia</taxon>
    </lineage>
</organism>
<feature type="transmembrane region" description="Helical" evidence="7">
    <location>
        <begin position="488"/>
        <end position="511"/>
    </location>
</feature>
<name>A0A9D2LQV3_9FIRM</name>
<feature type="transmembrane region" description="Helical" evidence="7">
    <location>
        <begin position="413"/>
        <end position="437"/>
    </location>
</feature>
<accession>A0A9D2LQV3</accession>
<dbReference type="InterPro" id="IPR001991">
    <property type="entry name" value="Na-dicarboxylate_symporter"/>
</dbReference>
<dbReference type="EMBL" id="DWYZ01000037">
    <property type="protein sequence ID" value="HJB27473.1"/>
    <property type="molecule type" value="Genomic_DNA"/>
</dbReference>
<dbReference type="Gene3D" id="1.10.3860.10">
    <property type="entry name" value="Sodium:dicarboxylate symporter"/>
    <property type="match status" value="1"/>
</dbReference>
<keyword evidence="3" id="KW-1003">Cell membrane</keyword>
<evidence type="ECO:0000313" key="8">
    <source>
        <dbReference type="EMBL" id="HJB27473.1"/>
    </source>
</evidence>
<dbReference type="Proteomes" id="UP000823842">
    <property type="component" value="Unassembled WGS sequence"/>
</dbReference>
<feature type="transmembrane region" description="Helical" evidence="7">
    <location>
        <begin position="209"/>
        <end position="232"/>
    </location>
</feature>
<feature type="transmembrane region" description="Helical" evidence="7">
    <location>
        <begin position="270"/>
        <end position="287"/>
    </location>
</feature>
<dbReference type="GO" id="GO:0015293">
    <property type="term" value="F:symporter activity"/>
    <property type="evidence" value="ECO:0007669"/>
    <property type="project" value="UniProtKB-KW"/>
</dbReference>
<dbReference type="PANTHER" id="PTHR42865:SF7">
    <property type="entry name" value="PROTON_GLUTAMATE-ASPARTATE SYMPORTER"/>
    <property type="match status" value="1"/>
</dbReference>
<dbReference type="GO" id="GO:0005886">
    <property type="term" value="C:plasma membrane"/>
    <property type="evidence" value="ECO:0007669"/>
    <property type="project" value="UniProtKB-SubCell"/>
</dbReference>
<dbReference type="InterPro" id="IPR036458">
    <property type="entry name" value="Na:dicarbo_symporter_sf"/>
</dbReference>